<dbReference type="PANTHER" id="PTHR31286">
    <property type="entry name" value="GLYCINE-RICH CELL WALL STRUCTURAL PROTEIN 1.8-LIKE"/>
    <property type="match status" value="1"/>
</dbReference>
<gene>
    <name evidence="2" type="ORF">FRX31_006667</name>
</gene>
<keyword evidence="3" id="KW-1185">Reference proteome</keyword>
<comment type="caution">
    <text evidence="2">The sequence shown here is derived from an EMBL/GenBank/DDBJ whole genome shotgun (WGS) entry which is preliminary data.</text>
</comment>
<dbReference type="InterPro" id="IPR025558">
    <property type="entry name" value="DUF4283"/>
</dbReference>
<dbReference type="PANTHER" id="PTHR31286:SF180">
    <property type="entry name" value="OS10G0362600 PROTEIN"/>
    <property type="match status" value="1"/>
</dbReference>
<name>A0A7J6X1Y9_THATH</name>
<dbReference type="EMBL" id="JABWDY010006344">
    <property type="protein sequence ID" value="KAF5203746.1"/>
    <property type="molecule type" value="Genomic_DNA"/>
</dbReference>
<accession>A0A7J6X1Y9</accession>
<protein>
    <recommendedName>
        <fullName evidence="1">DUF4283 domain-containing protein</fullName>
    </recommendedName>
</protein>
<dbReference type="Pfam" id="PF14111">
    <property type="entry name" value="DUF4283"/>
    <property type="match status" value="1"/>
</dbReference>
<proteinExistence type="predicted"/>
<evidence type="ECO:0000313" key="2">
    <source>
        <dbReference type="EMBL" id="KAF5203746.1"/>
    </source>
</evidence>
<dbReference type="AlphaFoldDB" id="A0A7J6X1Y9"/>
<evidence type="ECO:0000259" key="1">
    <source>
        <dbReference type="Pfam" id="PF14111"/>
    </source>
</evidence>
<dbReference type="InterPro" id="IPR040256">
    <property type="entry name" value="At4g02000-like"/>
</dbReference>
<dbReference type="Proteomes" id="UP000554482">
    <property type="component" value="Unassembled WGS sequence"/>
</dbReference>
<evidence type="ECO:0000313" key="3">
    <source>
        <dbReference type="Proteomes" id="UP000554482"/>
    </source>
</evidence>
<organism evidence="2 3">
    <name type="scientific">Thalictrum thalictroides</name>
    <name type="common">Rue-anemone</name>
    <name type="synonym">Anemone thalictroides</name>
    <dbReference type="NCBI Taxonomy" id="46969"/>
    <lineage>
        <taxon>Eukaryota</taxon>
        <taxon>Viridiplantae</taxon>
        <taxon>Streptophyta</taxon>
        <taxon>Embryophyta</taxon>
        <taxon>Tracheophyta</taxon>
        <taxon>Spermatophyta</taxon>
        <taxon>Magnoliopsida</taxon>
        <taxon>Ranunculales</taxon>
        <taxon>Ranunculaceae</taxon>
        <taxon>Thalictroideae</taxon>
        <taxon>Thalictrum</taxon>
    </lineage>
</organism>
<feature type="domain" description="DUF4283" evidence="1">
    <location>
        <begin position="64"/>
        <end position="140"/>
    </location>
</feature>
<reference evidence="2 3" key="1">
    <citation type="submission" date="2020-06" db="EMBL/GenBank/DDBJ databases">
        <title>Transcriptomic and genomic resources for Thalictrum thalictroides and T. hernandezii: Facilitating candidate gene discovery in an emerging model plant lineage.</title>
        <authorList>
            <person name="Arias T."/>
            <person name="Riano-Pachon D.M."/>
            <person name="Di Stilio V.S."/>
        </authorList>
    </citation>
    <scope>NUCLEOTIDE SEQUENCE [LARGE SCALE GENOMIC DNA]</scope>
    <source>
        <strain evidence="3">cv. WT478/WT964</strain>
        <tissue evidence="2">Leaves</tissue>
    </source>
</reference>
<sequence length="242" mass="27626">METISTDLSVPGKMMEKVIAPMSWSSHFHVGSSSKLKTTLTHFTLVLDDGIAKVPEEIVERRQKEWEDYLVGSFVGKRLHYPLVKTALQKRWGTHAFEMVADEKVFYFKFHSEQDKMIVIEKGPTLIAGRLFMVKFWTPEAEKGKPIYSMVMRRLTPTSAKQVNVGPSTTSNSSNGFSCLQNEDEEVNDITSSIEAEVLSASENTKGNQQEQEIVNDEELNVKVNEEEQVQEKRRVRRLLEL</sequence>